<dbReference type="AlphaFoldDB" id="A0A482WQF4"/>
<reference evidence="1 2" key="1">
    <citation type="journal article" date="2017" name="Gigascience">
        <title>Genome sequence of the small brown planthopper, Laodelphax striatellus.</title>
        <authorList>
            <person name="Zhu J."/>
            <person name="Jiang F."/>
            <person name="Wang X."/>
            <person name="Yang P."/>
            <person name="Bao Y."/>
            <person name="Zhao W."/>
            <person name="Wang W."/>
            <person name="Lu H."/>
            <person name="Wang Q."/>
            <person name="Cui N."/>
            <person name="Li J."/>
            <person name="Chen X."/>
            <person name="Luo L."/>
            <person name="Yu J."/>
            <person name="Kang L."/>
            <person name="Cui F."/>
        </authorList>
    </citation>
    <scope>NUCLEOTIDE SEQUENCE [LARGE SCALE GENOMIC DNA]</scope>
    <source>
        <strain evidence="1">Lst14</strain>
    </source>
</reference>
<keyword evidence="2" id="KW-1185">Reference proteome</keyword>
<dbReference type="EMBL" id="QKKF02028134">
    <property type="protein sequence ID" value="RZF35472.1"/>
    <property type="molecule type" value="Genomic_DNA"/>
</dbReference>
<comment type="caution">
    <text evidence="1">The sequence shown here is derived from an EMBL/GenBank/DDBJ whole genome shotgun (WGS) entry which is preliminary data.</text>
</comment>
<organism evidence="1 2">
    <name type="scientific">Laodelphax striatellus</name>
    <name type="common">Small brown planthopper</name>
    <name type="synonym">Delphax striatella</name>
    <dbReference type="NCBI Taxonomy" id="195883"/>
    <lineage>
        <taxon>Eukaryota</taxon>
        <taxon>Metazoa</taxon>
        <taxon>Ecdysozoa</taxon>
        <taxon>Arthropoda</taxon>
        <taxon>Hexapoda</taxon>
        <taxon>Insecta</taxon>
        <taxon>Pterygota</taxon>
        <taxon>Neoptera</taxon>
        <taxon>Paraneoptera</taxon>
        <taxon>Hemiptera</taxon>
        <taxon>Auchenorrhyncha</taxon>
        <taxon>Fulgoroidea</taxon>
        <taxon>Delphacidae</taxon>
        <taxon>Criomorphinae</taxon>
        <taxon>Laodelphax</taxon>
    </lineage>
</organism>
<evidence type="ECO:0000313" key="1">
    <source>
        <dbReference type="EMBL" id="RZF35472.1"/>
    </source>
</evidence>
<sequence>MQHHTLSAKVVHQVARRFQLEKTVTGAMEKNMKQFVQMISLTDLKYRVCSQLGFKDILHSLLSGPDLPYLKDTVWRSGFKKQHL</sequence>
<accession>A0A482WQF4</accession>
<dbReference type="STRING" id="195883.A0A482WQF4"/>
<dbReference type="OrthoDB" id="6631343at2759"/>
<evidence type="ECO:0000313" key="2">
    <source>
        <dbReference type="Proteomes" id="UP000291343"/>
    </source>
</evidence>
<dbReference type="SMR" id="A0A482WQF4"/>
<proteinExistence type="predicted"/>
<dbReference type="InParanoid" id="A0A482WQF4"/>
<protein>
    <submittedName>
        <fullName evidence="1">Uncharacterized protein</fullName>
    </submittedName>
</protein>
<name>A0A482WQF4_LAOST</name>
<gene>
    <name evidence="1" type="ORF">LSTR_LSTR014531</name>
</gene>
<dbReference type="Proteomes" id="UP000291343">
    <property type="component" value="Unassembled WGS sequence"/>
</dbReference>